<dbReference type="PANTHER" id="PTHR21600:SF40">
    <property type="entry name" value="PSEUDOURIDYLATE SYNTHASE RPUSD2"/>
    <property type="match status" value="1"/>
</dbReference>
<dbReference type="EMBL" id="JAPMSZ010000005">
    <property type="protein sequence ID" value="KAJ5102118.1"/>
    <property type="molecule type" value="Genomic_DNA"/>
</dbReference>
<dbReference type="PANTHER" id="PTHR21600">
    <property type="entry name" value="MITOCHONDRIAL RNA PSEUDOURIDINE SYNTHASE"/>
    <property type="match status" value="1"/>
</dbReference>
<feature type="region of interest" description="Disordered" evidence="3">
    <location>
        <begin position="562"/>
        <end position="581"/>
    </location>
</feature>
<feature type="compositionally biased region" description="Basic and acidic residues" evidence="3">
    <location>
        <begin position="571"/>
        <end position="581"/>
    </location>
</feature>
<gene>
    <name evidence="5" type="ORF">NUU61_004340</name>
</gene>
<evidence type="ECO:0000256" key="1">
    <source>
        <dbReference type="PIRSR" id="PIRSR606225-1"/>
    </source>
</evidence>
<reference evidence="5" key="1">
    <citation type="submission" date="2022-11" db="EMBL/GenBank/DDBJ databases">
        <authorList>
            <person name="Petersen C."/>
        </authorList>
    </citation>
    <scope>NUCLEOTIDE SEQUENCE</scope>
    <source>
        <strain evidence="5">IBT 34128</strain>
    </source>
</reference>
<dbReference type="PROSITE" id="PS01129">
    <property type="entry name" value="PSI_RLU"/>
    <property type="match status" value="1"/>
</dbReference>
<dbReference type="GO" id="GO:0009982">
    <property type="term" value="F:pseudouridine synthase activity"/>
    <property type="evidence" value="ECO:0007669"/>
    <property type="project" value="InterPro"/>
</dbReference>
<evidence type="ECO:0000313" key="6">
    <source>
        <dbReference type="Proteomes" id="UP001141434"/>
    </source>
</evidence>
<feature type="active site" evidence="1">
    <location>
        <position position="213"/>
    </location>
</feature>
<feature type="non-terminal residue" evidence="5">
    <location>
        <position position="1"/>
    </location>
</feature>
<evidence type="ECO:0000256" key="3">
    <source>
        <dbReference type="SAM" id="MobiDB-lite"/>
    </source>
</evidence>
<protein>
    <submittedName>
        <fullName evidence="5">Pseudouridine synthase RluC/RluD</fullName>
    </submittedName>
</protein>
<organism evidence="5 6">
    <name type="scientific">Penicillium alfredii</name>
    <dbReference type="NCBI Taxonomy" id="1506179"/>
    <lineage>
        <taxon>Eukaryota</taxon>
        <taxon>Fungi</taxon>
        <taxon>Dikarya</taxon>
        <taxon>Ascomycota</taxon>
        <taxon>Pezizomycotina</taxon>
        <taxon>Eurotiomycetes</taxon>
        <taxon>Eurotiomycetidae</taxon>
        <taxon>Eurotiales</taxon>
        <taxon>Aspergillaceae</taxon>
        <taxon>Penicillium</taxon>
    </lineage>
</organism>
<name>A0A9W9KDW1_9EURO</name>
<dbReference type="NCBIfam" id="TIGR00005">
    <property type="entry name" value="rluA_subfam"/>
    <property type="match status" value="1"/>
</dbReference>
<evidence type="ECO:0000259" key="4">
    <source>
        <dbReference type="Pfam" id="PF00849"/>
    </source>
</evidence>
<dbReference type="InterPro" id="IPR006224">
    <property type="entry name" value="PsdUridine_synth_RluA-like_CS"/>
</dbReference>
<feature type="region of interest" description="Disordered" evidence="3">
    <location>
        <begin position="292"/>
        <end position="326"/>
    </location>
</feature>
<dbReference type="PROSITE" id="PS50889">
    <property type="entry name" value="S4"/>
    <property type="match status" value="1"/>
</dbReference>
<accession>A0A9W9KDW1</accession>
<evidence type="ECO:0000313" key="5">
    <source>
        <dbReference type="EMBL" id="KAJ5102118.1"/>
    </source>
</evidence>
<evidence type="ECO:0000256" key="2">
    <source>
        <dbReference type="PROSITE-ProRule" id="PRU00182"/>
    </source>
</evidence>
<comment type="caution">
    <text evidence="5">The sequence shown here is derived from an EMBL/GenBank/DDBJ whole genome shotgun (WGS) entry which is preliminary data.</text>
</comment>
<dbReference type="OrthoDB" id="424794at2759"/>
<dbReference type="CDD" id="cd02557">
    <property type="entry name" value="PseudoU_synth_ScRIB2"/>
    <property type="match status" value="1"/>
</dbReference>
<dbReference type="Proteomes" id="UP001141434">
    <property type="component" value="Unassembled WGS sequence"/>
</dbReference>
<keyword evidence="6" id="KW-1185">Reference proteome</keyword>
<reference evidence="5" key="2">
    <citation type="journal article" date="2023" name="IMA Fungus">
        <title>Comparative genomic study of the Penicillium genus elucidates a diverse pangenome and 15 lateral gene transfer events.</title>
        <authorList>
            <person name="Petersen C."/>
            <person name="Sorensen T."/>
            <person name="Nielsen M.R."/>
            <person name="Sondergaard T.E."/>
            <person name="Sorensen J.L."/>
            <person name="Fitzpatrick D.A."/>
            <person name="Frisvad J.C."/>
            <person name="Nielsen K.L."/>
        </authorList>
    </citation>
    <scope>NUCLEOTIDE SEQUENCE</scope>
    <source>
        <strain evidence="5">IBT 34128</strain>
    </source>
</reference>
<dbReference type="RefSeq" id="XP_056512949.1">
    <property type="nucleotide sequence ID" value="XM_056654922.1"/>
</dbReference>
<dbReference type="GO" id="GO:0003723">
    <property type="term" value="F:RNA binding"/>
    <property type="evidence" value="ECO:0007669"/>
    <property type="project" value="UniProtKB-KW"/>
</dbReference>
<dbReference type="AlphaFoldDB" id="A0A9W9KDW1"/>
<dbReference type="Pfam" id="PF00849">
    <property type="entry name" value="PseudoU_synth_2"/>
    <property type="match status" value="1"/>
</dbReference>
<dbReference type="SUPFAM" id="SSF55120">
    <property type="entry name" value="Pseudouridine synthase"/>
    <property type="match status" value="1"/>
</dbReference>
<dbReference type="InterPro" id="IPR006225">
    <property type="entry name" value="PsdUridine_synth_RluC/D"/>
</dbReference>
<sequence>SLRLGQHLPCSLSSSLLAPSARITSYLLRRGRIPPPPMALANIEPIKVPPPDPVEKAPDVVITPCDPWPAPYYLEGGLRRVSPYHYTYNTHCKERWRNRQLEDIFVSEFRDRPAEYYRNALRTGHVSVNGKPAGPTQVLRNGHVVSHTLHRHEPPVTSLPIGVIHEDDGLMVIDKPPGVPVHSAGRYHYNSVVEILRAERGHQFVPRPCNRLDRLTSGIMFIGKDPKAAEKIAQQLKARTVQKEYIARVKGKFPDGVMVCDQPIMSVSPKLGLNRVRATGKEATTKFRRLAYYPAPAESTPESTPTENHEQPGDGPRAATPPPALANESEGYSIVHCLPLTGRTHQIRVHLQFLGYPITNDPIYSNRRVFGPGLGQHEASADRDAEIIERLSHMGKTEVADSTEYRTHFTAAPNVPPDTDPLVVEQIMAHEQQAAAEHYRKRKGERLSGECCDVCGTELYSDPGVHELGIFLHAVAYADLDGGWLYRSKMPRWGLPPPGVDGPSEVPDWVSAPEGKEVIVGYGVIPTLNDDPEDLPRETKDAPGVVSPVLLAGVGVLNVSEAAPNLNEAPAQERAETTATS</sequence>
<dbReference type="GO" id="GO:0000455">
    <property type="term" value="P:enzyme-directed rRNA pseudouridine synthesis"/>
    <property type="evidence" value="ECO:0007669"/>
    <property type="project" value="TreeGrafter"/>
</dbReference>
<dbReference type="Gene3D" id="3.30.2350.10">
    <property type="entry name" value="Pseudouridine synthase"/>
    <property type="match status" value="1"/>
</dbReference>
<feature type="domain" description="Pseudouridine synthase RsuA/RluA-like" evidence="4">
    <location>
        <begin position="170"/>
        <end position="352"/>
    </location>
</feature>
<keyword evidence="2" id="KW-0694">RNA-binding</keyword>
<dbReference type="InterPro" id="IPR006145">
    <property type="entry name" value="PsdUridine_synth_RsuA/RluA"/>
</dbReference>
<dbReference type="GeneID" id="81394090"/>
<proteinExistence type="predicted"/>
<dbReference type="InterPro" id="IPR050188">
    <property type="entry name" value="RluA_PseudoU_synthase"/>
</dbReference>
<dbReference type="InterPro" id="IPR020103">
    <property type="entry name" value="PsdUridine_synth_cat_dom_sf"/>
</dbReference>